<dbReference type="AlphaFoldDB" id="A0AAI9GL73"/>
<reference evidence="3" key="1">
    <citation type="submission" date="2024-02" db="EMBL/GenBank/DDBJ databases">
        <authorList>
            <consortium name="Clinical and Environmental Microbiology Branch: Whole genome sequencing antimicrobial resistance pathogens in the healthcare setting"/>
        </authorList>
    </citation>
    <scope>NUCLEOTIDE SEQUENCE</scope>
    <source>
        <strain evidence="3">2021GO-0154</strain>
    </source>
</reference>
<dbReference type="Gene3D" id="2.60.40.1090">
    <property type="entry name" value="Fimbrial-type adhesion domain"/>
    <property type="match status" value="1"/>
</dbReference>
<protein>
    <submittedName>
        <fullName evidence="3">Type 1 fimbrial protein</fullName>
    </submittedName>
</protein>
<comment type="caution">
    <text evidence="3">The sequence shown here is derived from an EMBL/GenBank/DDBJ whole genome shotgun (WGS) entry which is preliminary data.</text>
</comment>
<gene>
    <name evidence="3" type="ORF">RG298_004289</name>
</gene>
<dbReference type="InterPro" id="IPR008966">
    <property type="entry name" value="Adhesion_dom_sf"/>
</dbReference>
<accession>A0AAI9GL73</accession>
<dbReference type="PANTHER" id="PTHR33420:SF26">
    <property type="entry name" value="FIMBRIAL SUBUNIT"/>
    <property type="match status" value="1"/>
</dbReference>
<dbReference type="InterPro" id="IPR036937">
    <property type="entry name" value="Adhesion_dom_fimbrial_sf"/>
</dbReference>
<dbReference type="SUPFAM" id="SSF49401">
    <property type="entry name" value="Bacterial adhesins"/>
    <property type="match status" value="1"/>
</dbReference>
<evidence type="ECO:0000259" key="2">
    <source>
        <dbReference type="Pfam" id="PF00419"/>
    </source>
</evidence>
<sequence>MKKIILATLISSAMSVSAFAVESNQGHGKVTFKGEIIDAPCSISSDSIDQTVYLGQISNSVLANGGASSPKQFTIELEDCVFPEKSGVQYNDKVKITFSGASAGFNSKLLGVTGLNPDEGLVGNVGIQITDTQGAPIDMGISTTQSHQLQAGSNTLEYSAFVRGADVAVDAIPLGKFEGVTNFTLAYN</sequence>
<feature type="signal peptide" evidence="1">
    <location>
        <begin position="1"/>
        <end position="20"/>
    </location>
</feature>
<feature type="domain" description="Fimbrial-type adhesion" evidence="2">
    <location>
        <begin position="31"/>
        <end position="187"/>
    </location>
</feature>
<evidence type="ECO:0000256" key="1">
    <source>
        <dbReference type="SAM" id="SignalP"/>
    </source>
</evidence>
<dbReference type="InterPro" id="IPR000259">
    <property type="entry name" value="Adhesion_dom_fimbrial"/>
</dbReference>
<dbReference type="InterPro" id="IPR050263">
    <property type="entry name" value="Bact_Fimbrial_Adh_Pro"/>
</dbReference>
<feature type="chain" id="PRO_5042524180" evidence="1">
    <location>
        <begin position="21"/>
        <end position="188"/>
    </location>
</feature>
<organism evidence="3">
    <name type="scientific">Providencia stuartii</name>
    <dbReference type="NCBI Taxonomy" id="588"/>
    <lineage>
        <taxon>Bacteria</taxon>
        <taxon>Pseudomonadati</taxon>
        <taxon>Pseudomonadota</taxon>
        <taxon>Gammaproteobacteria</taxon>
        <taxon>Enterobacterales</taxon>
        <taxon>Morganellaceae</taxon>
        <taxon>Providencia</taxon>
    </lineage>
</organism>
<dbReference type="Pfam" id="PF00419">
    <property type="entry name" value="Fimbrial"/>
    <property type="match status" value="1"/>
</dbReference>
<dbReference type="PANTHER" id="PTHR33420">
    <property type="entry name" value="FIMBRIAL SUBUNIT ELFA-RELATED"/>
    <property type="match status" value="1"/>
</dbReference>
<dbReference type="GO" id="GO:0009289">
    <property type="term" value="C:pilus"/>
    <property type="evidence" value="ECO:0007669"/>
    <property type="project" value="InterPro"/>
</dbReference>
<dbReference type="GO" id="GO:0043709">
    <property type="term" value="P:cell adhesion involved in single-species biofilm formation"/>
    <property type="evidence" value="ECO:0007669"/>
    <property type="project" value="TreeGrafter"/>
</dbReference>
<proteinExistence type="predicted"/>
<dbReference type="EMBL" id="ABMABF030000024">
    <property type="protein sequence ID" value="EMJ5136490.1"/>
    <property type="molecule type" value="Genomic_DNA"/>
</dbReference>
<evidence type="ECO:0000313" key="3">
    <source>
        <dbReference type="EMBL" id="EMJ5136490.1"/>
    </source>
</evidence>
<keyword evidence="1" id="KW-0732">Signal</keyword>
<name>A0AAI9GL73_PROST</name>